<dbReference type="GO" id="GO:0005737">
    <property type="term" value="C:cytoplasm"/>
    <property type="evidence" value="ECO:0007669"/>
    <property type="project" value="TreeGrafter"/>
</dbReference>
<organism evidence="2 3">
    <name type="scientific">Lasius niger</name>
    <name type="common">Black garden ant</name>
    <dbReference type="NCBI Taxonomy" id="67767"/>
    <lineage>
        <taxon>Eukaryota</taxon>
        <taxon>Metazoa</taxon>
        <taxon>Ecdysozoa</taxon>
        <taxon>Arthropoda</taxon>
        <taxon>Hexapoda</taxon>
        <taxon>Insecta</taxon>
        <taxon>Pterygota</taxon>
        <taxon>Neoptera</taxon>
        <taxon>Endopterygota</taxon>
        <taxon>Hymenoptera</taxon>
        <taxon>Apocrita</taxon>
        <taxon>Aculeata</taxon>
        <taxon>Formicoidea</taxon>
        <taxon>Formicidae</taxon>
        <taxon>Formicinae</taxon>
        <taxon>Lasius</taxon>
        <taxon>Lasius</taxon>
    </lineage>
</organism>
<evidence type="ECO:0000259" key="1">
    <source>
        <dbReference type="Pfam" id="PF07728"/>
    </source>
</evidence>
<dbReference type="GO" id="GO:0016887">
    <property type="term" value="F:ATP hydrolysis activity"/>
    <property type="evidence" value="ECO:0007669"/>
    <property type="project" value="InterPro"/>
</dbReference>
<evidence type="ECO:0000313" key="2">
    <source>
        <dbReference type="EMBL" id="KMQ97743.1"/>
    </source>
</evidence>
<accession>A0A0J7L5B6</accession>
<comment type="caution">
    <text evidence="2">The sequence shown here is derived from an EMBL/GenBank/DDBJ whole genome shotgun (WGS) entry which is preliminary data.</text>
</comment>
<keyword evidence="3" id="KW-1185">Reference proteome</keyword>
<dbReference type="OrthoDB" id="5186at2759"/>
<gene>
    <name evidence="2" type="ORF">RF55_1916</name>
</gene>
<dbReference type="InterPro" id="IPR039891">
    <property type="entry name" value="VWA8"/>
</dbReference>
<dbReference type="PaxDb" id="67767-A0A0J7L5B6"/>
<sequence>MLSIPRNFYRLSTVGRILERSNRFWPNSLVFLRCKSENVVITIGDVSKEVRPANNPEYVPRKYLLRAQSQETLRHLKWMLQKDVLRQDMFLIGGPGTRRRELALAFLELTDRELEFIALNRDSTEADLKQRREIKSGTAYYHDQSAVRAATNGRVLIIEGVEKAERNVLPVLNNLLENREMHLEDGRFLIPASRYDKLLKMHTQAELDAWRLVRVSEDFIVIALGLPSPRYPGHPLDPPLRSRFQARHIPPPTFEVSMYV</sequence>
<name>A0A0J7L5B6_LASNI</name>
<dbReference type="InterPro" id="IPR027417">
    <property type="entry name" value="P-loop_NTPase"/>
</dbReference>
<dbReference type="Gene3D" id="3.40.50.300">
    <property type="entry name" value="P-loop containing nucleotide triphosphate hydrolases"/>
    <property type="match status" value="1"/>
</dbReference>
<dbReference type="Proteomes" id="UP000036403">
    <property type="component" value="Unassembled WGS sequence"/>
</dbReference>
<dbReference type="STRING" id="67767.A0A0J7L5B6"/>
<proteinExistence type="predicted"/>
<dbReference type="FunFam" id="3.40.50.300:FF:000587">
    <property type="entry name" value="von Willebrand factor A domain containing 8"/>
    <property type="match status" value="1"/>
</dbReference>
<dbReference type="PANTHER" id="PTHR21610">
    <property type="entry name" value="VON WILLEBRAND FACTOR A DOMAIN-CONTAINING PROTEIN 8"/>
    <property type="match status" value="1"/>
</dbReference>
<reference evidence="2 3" key="1">
    <citation type="submission" date="2015-04" db="EMBL/GenBank/DDBJ databases">
        <title>Lasius niger genome sequencing.</title>
        <authorList>
            <person name="Konorov E.A."/>
            <person name="Nikitin M.A."/>
            <person name="Kirill M.V."/>
            <person name="Chang P."/>
        </authorList>
    </citation>
    <scope>NUCLEOTIDE SEQUENCE [LARGE SCALE GENOMIC DNA]</scope>
    <source>
        <tissue evidence="2">Whole</tissue>
    </source>
</reference>
<feature type="domain" description="ATPase dynein-related AAA" evidence="1">
    <location>
        <begin position="88"/>
        <end position="244"/>
    </location>
</feature>
<evidence type="ECO:0000313" key="3">
    <source>
        <dbReference type="Proteomes" id="UP000036403"/>
    </source>
</evidence>
<dbReference type="EMBL" id="LBMM01000691">
    <property type="protein sequence ID" value="KMQ97743.1"/>
    <property type="molecule type" value="Genomic_DNA"/>
</dbReference>
<dbReference type="PANTHER" id="PTHR21610:SF9">
    <property type="entry name" value="VON WILLEBRAND FACTOR A DOMAIN-CONTAINING PROTEIN 8"/>
    <property type="match status" value="1"/>
</dbReference>
<dbReference type="InterPro" id="IPR011704">
    <property type="entry name" value="ATPase_dyneun-rel_AAA"/>
</dbReference>
<dbReference type="Pfam" id="PF07728">
    <property type="entry name" value="AAA_5"/>
    <property type="match status" value="1"/>
</dbReference>
<protein>
    <submittedName>
        <fullName evidence="2">von willebrand factor a domain-containing protein 8-like protein</fullName>
    </submittedName>
</protein>
<dbReference type="GO" id="GO:0005524">
    <property type="term" value="F:ATP binding"/>
    <property type="evidence" value="ECO:0007669"/>
    <property type="project" value="InterPro"/>
</dbReference>
<dbReference type="AlphaFoldDB" id="A0A0J7L5B6"/>
<dbReference type="SUPFAM" id="SSF52540">
    <property type="entry name" value="P-loop containing nucleoside triphosphate hydrolases"/>
    <property type="match status" value="1"/>
</dbReference>